<gene>
    <name evidence="2" type="ORF">MVEN_00666900</name>
</gene>
<comment type="caution">
    <text evidence="2">The sequence shown here is derived from an EMBL/GenBank/DDBJ whole genome shotgun (WGS) entry which is preliminary data.</text>
</comment>
<dbReference type="Pfam" id="PF11937">
    <property type="entry name" value="DUF3455"/>
    <property type="match status" value="1"/>
</dbReference>
<name>A0A8H7D5L0_9AGAR</name>
<keyword evidence="3" id="KW-1185">Reference proteome</keyword>
<evidence type="ECO:0008006" key="4">
    <source>
        <dbReference type="Google" id="ProtNLM"/>
    </source>
</evidence>
<protein>
    <recommendedName>
        <fullName evidence="4">Malate dehydrogenase</fullName>
    </recommendedName>
</protein>
<accession>A0A8H7D5L0</accession>
<dbReference type="Proteomes" id="UP000620124">
    <property type="component" value="Unassembled WGS sequence"/>
</dbReference>
<dbReference type="AlphaFoldDB" id="A0A8H7D5L0"/>
<proteinExistence type="predicted"/>
<dbReference type="PANTHER" id="PTHR35567:SF1">
    <property type="entry name" value="CONSERVED FUNGAL PROTEIN (AFU_ORTHOLOGUE AFUA_1G14230)"/>
    <property type="match status" value="1"/>
</dbReference>
<dbReference type="InterPro" id="IPR021851">
    <property type="entry name" value="DUF3455"/>
</dbReference>
<dbReference type="EMBL" id="JACAZI010000004">
    <property type="protein sequence ID" value="KAF7363144.1"/>
    <property type="molecule type" value="Genomic_DNA"/>
</dbReference>
<dbReference type="PANTHER" id="PTHR35567">
    <property type="entry name" value="MALATE DEHYDROGENASE (AFU_ORTHOLOGUE AFUA_2G13800)"/>
    <property type="match status" value="1"/>
</dbReference>
<dbReference type="OrthoDB" id="1859733at2759"/>
<sequence>MSLIHWSSTSQKPKSTAVPDTQFNPKEWRRLHVATVLPGSLEMFPTQLLVALLSAAAFVSAAPGPNGPTAGCDTSAAVMDLPANQTQLVAPTTPPLFILLGVGTKNFTCSGTTFTSLGAVASLFDISCIQDHPSDFNTIQTRAFDRWVIEENVPSSSIGADIKVPTVDGFHFFVPSPSGTGISPEWDFTSVTGNPNDFVIGEKVGDIPDPTGDPAFNVDWLQLKAVEGQLASQIFVIDTVGGQPPASCVAGDPDIQVKYTSKVYLF</sequence>
<reference evidence="2" key="1">
    <citation type="submission" date="2020-05" db="EMBL/GenBank/DDBJ databases">
        <title>Mycena genomes resolve the evolution of fungal bioluminescence.</title>
        <authorList>
            <person name="Tsai I.J."/>
        </authorList>
    </citation>
    <scope>NUCLEOTIDE SEQUENCE</scope>
    <source>
        <strain evidence="2">CCC161011</strain>
    </source>
</reference>
<evidence type="ECO:0000313" key="2">
    <source>
        <dbReference type="EMBL" id="KAF7363144.1"/>
    </source>
</evidence>
<feature type="region of interest" description="Disordered" evidence="1">
    <location>
        <begin position="1"/>
        <end position="21"/>
    </location>
</feature>
<organism evidence="2 3">
    <name type="scientific">Mycena venus</name>
    <dbReference type="NCBI Taxonomy" id="2733690"/>
    <lineage>
        <taxon>Eukaryota</taxon>
        <taxon>Fungi</taxon>
        <taxon>Dikarya</taxon>
        <taxon>Basidiomycota</taxon>
        <taxon>Agaricomycotina</taxon>
        <taxon>Agaricomycetes</taxon>
        <taxon>Agaricomycetidae</taxon>
        <taxon>Agaricales</taxon>
        <taxon>Marasmiineae</taxon>
        <taxon>Mycenaceae</taxon>
        <taxon>Mycena</taxon>
    </lineage>
</organism>
<evidence type="ECO:0000256" key="1">
    <source>
        <dbReference type="SAM" id="MobiDB-lite"/>
    </source>
</evidence>
<evidence type="ECO:0000313" key="3">
    <source>
        <dbReference type="Proteomes" id="UP000620124"/>
    </source>
</evidence>